<dbReference type="PROSITE" id="PS50088">
    <property type="entry name" value="ANK_REPEAT"/>
    <property type="match status" value="4"/>
</dbReference>
<feature type="repeat" description="ANK" evidence="3">
    <location>
        <begin position="203"/>
        <end position="236"/>
    </location>
</feature>
<feature type="repeat" description="ANK" evidence="3">
    <location>
        <begin position="69"/>
        <end position="101"/>
    </location>
</feature>
<evidence type="ECO:0000256" key="4">
    <source>
        <dbReference type="SAM" id="MobiDB-lite"/>
    </source>
</evidence>
<feature type="compositionally biased region" description="Polar residues" evidence="4">
    <location>
        <begin position="423"/>
        <end position="471"/>
    </location>
</feature>
<dbReference type="PANTHER" id="PTHR24198:SF165">
    <property type="entry name" value="ANKYRIN REPEAT-CONTAINING PROTEIN-RELATED"/>
    <property type="match status" value="1"/>
</dbReference>
<feature type="repeat" description="ANK" evidence="3">
    <location>
        <begin position="102"/>
        <end position="134"/>
    </location>
</feature>
<dbReference type="InterPro" id="IPR036770">
    <property type="entry name" value="Ankyrin_rpt-contain_sf"/>
</dbReference>
<dbReference type="SUPFAM" id="SSF48403">
    <property type="entry name" value="Ankyrin repeat"/>
    <property type="match status" value="1"/>
</dbReference>
<protein>
    <submittedName>
        <fullName evidence="5">Uncharacterized protein</fullName>
    </submittedName>
</protein>
<feature type="compositionally biased region" description="Polar residues" evidence="4">
    <location>
        <begin position="368"/>
        <end position="380"/>
    </location>
</feature>
<dbReference type="Proteomes" id="UP000594262">
    <property type="component" value="Unplaced"/>
</dbReference>
<evidence type="ECO:0000313" key="6">
    <source>
        <dbReference type="Proteomes" id="UP000594262"/>
    </source>
</evidence>
<dbReference type="PANTHER" id="PTHR24198">
    <property type="entry name" value="ANKYRIN REPEAT AND PROTEIN KINASE DOMAIN-CONTAINING PROTEIN"/>
    <property type="match status" value="1"/>
</dbReference>
<dbReference type="OrthoDB" id="4772757at2759"/>
<dbReference type="EnsemblMetazoa" id="CLYHEMT020728.1">
    <property type="protein sequence ID" value="CLYHEMP020728.1"/>
    <property type="gene ID" value="CLYHEMG020728"/>
</dbReference>
<sequence>MDLITACEHNNQEEVEHYLNRHPEDLNKTFKKHFEEATPLYFAAQYGHLGIVNLLLKKGANADLCCTKKNRIPLHVACFSGFVNVIKFLAKKTSDVNLPDSQGLTPFHLACQSGTQSCVEAIISGGCNVYAQDSLGRTGLDLLLHEDNLKIVRVLLSRYPDLIEKQSQEGRNSFHYASQVGALVCLRHMIQYFRDRALATDNEGRLPVHYAALYGHAPVVKEFLVKGIFQVNEADSFCRTVAHHAAKSSSFETLHITLEHNADLTIQDRNGNTVQHLACMNKPVPEMLVCLKNHGADFDTLENETHDTPLYSARKAANLHNLEKALRDELKCRHCEEREAKEQREASRRRLTVHKKISDHGIGLYESSLPNTSRSMLNTGGRSGGVLTDRLQATSSRNGTQSKSGRNSNFIDDVDHYMDNKKNAGNSHGNRTDQIQNGGNVLNRHGNNGHAQNTSNGNRSYRNQNGGNVSSRHGDASARDPYEMSPGQRDLVSRLYGEHSIFMVYKEDAK</sequence>
<name>A0A7M5XB86_9CNID</name>
<dbReference type="Gene3D" id="1.25.40.20">
    <property type="entry name" value="Ankyrin repeat-containing domain"/>
    <property type="match status" value="2"/>
</dbReference>
<dbReference type="Pfam" id="PF13637">
    <property type="entry name" value="Ank_4"/>
    <property type="match status" value="1"/>
</dbReference>
<feature type="compositionally biased region" description="Basic and acidic residues" evidence="4">
    <location>
        <begin position="413"/>
        <end position="422"/>
    </location>
</feature>
<dbReference type="PROSITE" id="PS50297">
    <property type="entry name" value="ANK_REP_REGION"/>
    <property type="match status" value="4"/>
</dbReference>
<dbReference type="SMART" id="SM00248">
    <property type="entry name" value="ANK"/>
    <property type="match status" value="8"/>
</dbReference>
<keyword evidence="6" id="KW-1185">Reference proteome</keyword>
<evidence type="ECO:0000256" key="2">
    <source>
        <dbReference type="ARBA" id="ARBA00023043"/>
    </source>
</evidence>
<keyword evidence="1" id="KW-0677">Repeat</keyword>
<reference evidence="5" key="1">
    <citation type="submission" date="2021-01" db="UniProtKB">
        <authorList>
            <consortium name="EnsemblMetazoa"/>
        </authorList>
    </citation>
    <scope>IDENTIFICATION</scope>
</reference>
<organism evidence="5 6">
    <name type="scientific">Clytia hemisphaerica</name>
    <dbReference type="NCBI Taxonomy" id="252671"/>
    <lineage>
        <taxon>Eukaryota</taxon>
        <taxon>Metazoa</taxon>
        <taxon>Cnidaria</taxon>
        <taxon>Hydrozoa</taxon>
        <taxon>Hydroidolina</taxon>
        <taxon>Leptothecata</taxon>
        <taxon>Obeliida</taxon>
        <taxon>Clytiidae</taxon>
        <taxon>Clytia</taxon>
    </lineage>
</organism>
<feature type="region of interest" description="Disordered" evidence="4">
    <location>
        <begin position="363"/>
        <end position="486"/>
    </location>
</feature>
<accession>A0A7M5XB86</accession>
<dbReference type="AlphaFoldDB" id="A0A7M5XB86"/>
<feature type="compositionally biased region" description="Basic and acidic residues" evidence="4">
    <location>
        <begin position="472"/>
        <end position="482"/>
    </location>
</feature>
<evidence type="ECO:0000256" key="3">
    <source>
        <dbReference type="PROSITE-ProRule" id="PRU00023"/>
    </source>
</evidence>
<proteinExistence type="predicted"/>
<evidence type="ECO:0000313" key="5">
    <source>
        <dbReference type="EnsemblMetazoa" id="CLYHEMP020728.1"/>
    </source>
</evidence>
<evidence type="ECO:0000256" key="1">
    <source>
        <dbReference type="ARBA" id="ARBA00022737"/>
    </source>
</evidence>
<keyword evidence="2 3" id="KW-0040">ANK repeat</keyword>
<dbReference type="InterPro" id="IPR002110">
    <property type="entry name" value="Ankyrin_rpt"/>
</dbReference>
<dbReference type="Pfam" id="PF00023">
    <property type="entry name" value="Ank"/>
    <property type="match status" value="1"/>
</dbReference>
<dbReference type="Pfam" id="PF12796">
    <property type="entry name" value="Ank_2"/>
    <property type="match status" value="2"/>
</dbReference>
<feature type="repeat" description="ANK" evidence="3">
    <location>
        <begin position="35"/>
        <end position="67"/>
    </location>
</feature>
<feature type="compositionally biased region" description="Polar residues" evidence="4">
    <location>
        <begin position="391"/>
        <end position="410"/>
    </location>
</feature>